<feature type="compositionally biased region" description="Basic and acidic residues" evidence="1">
    <location>
        <begin position="12"/>
        <end position="22"/>
    </location>
</feature>
<keyword evidence="4" id="KW-1185">Reference proteome</keyword>
<dbReference type="STRING" id="1150864.MILUP08_41878"/>
<comment type="caution">
    <text evidence="3">The sequence shown here is derived from an EMBL/GenBank/DDBJ whole genome shotgun (WGS) entry which is preliminary data.</text>
</comment>
<accession>I0KZG4</accession>
<feature type="transmembrane region" description="Helical" evidence="2">
    <location>
        <begin position="31"/>
        <end position="51"/>
    </location>
</feature>
<reference evidence="4" key="1">
    <citation type="journal article" date="2012" name="J. Bacteriol.">
        <title>Genome Sequence of Micromonospora lupini Lupac 08, Isolated from Root Nodules of Lupinus angustifolius.</title>
        <authorList>
            <person name="Alonso-Vega P."/>
            <person name="Normand P."/>
            <person name="Bacigalupe R."/>
            <person name="Pujic P."/>
            <person name="Lajus A."/>
            <person name="Vallenet D."/>
            <person name="Carro L."/>
            <person name="Coll P."/>
            <person name="Trujillo M.E."/>
        </authorList>
    </citation>
    <scope>NUCLEOTIDE SEQUENCE [LARGE SCALE GENOMIC DNA]</scope>
    <source>
        <strain evidence="4">Lupac 08</strain>
    </source>
</reference>
<organism evidence="3 4">
    <name type="scientific">Micromonospora lupini str. Lupac 08</name>
    <dbReference type="NCBI Taxonomy" id="1150864"/>
    <lineage>
        <taxon>Bacteria</taxon>
        <taxon>Bacillati</taxon>
        <taxon>Actinomycetota</taxon>
        <taxon>Actinomycetes</taxon>
        <taxon>Micromonosporales</taxon>
        <taxon>Micromonosporaceae</taxon>
        <taxon>Micromonospora</taxon>
    </lineage>
</organism>
<evidence type="ECO:0000256" key="2">
    <source>
        <dbReference type="SAM" id="Phobius"/>
    </source>
</evidence>
<proteinExistence type="predicted"/>
<keyword evidence="2" id="KW-1133">Transmembrane helix</keyword>
<name>I0KZG4_9ACTN</name>
<dbReference type="AlphaFoldDB" id="I0KZG4"/>
<keyword evidence="2" id="KW-0812">Transmembrane</keyword>
<dbReference type="Proteomes" id="UP000003448">
    <property type="component" value="Unassembled WGS sequence"/>
</dbReference>
<sequence>MALNGPPLWALRPDDLPRPERSGRRMSLRRWLLVAAAVSLVIAVVIAAWNVSRLAAPALVGWQISRTDEFADAPPLPDLPVPAKTR</sequence>
<evidence type="ECO:0000256" key="1">
    <source>
        <dbReference type="SAM" id="MobiDB-lite"/>
    </source>
</evidence>
<dbReference type="EMBL" id="CAIE01000016">
    <property type="protein sequence ID" value="CCH16961.1"/>
    <property type="molecule type" value="Genomic_DNA"/>
</dbReference>
<evidence type="ECO:0000313" key="4">
    <source>
        <dbReference type="Proteomes" id="UP000003448"/>
    </source>
</evidence>
<protein>
    <submittedName>
        <fullName evidence="3">Uncharacterized protein</fullName>
    </submittedName>
</protein>
<dbReference type="RefSeq" id="WP_007457276.1">
    <property type="nucleotide sequence ID" value="NZ_HF570108.1"/>
</dbReference>
<gene>
    <name evidence="3" type="ORF">MILUP08_41878</name>
</gene>
<evidence type="ECO:0000313" key="3">
    <source>
        <dbReference type="EMBL" id="CCH16961.1"/>
    </source>
</evidence>
<feature type="region of interest" description="Disordered" evidence="1">
    <location>
        <begin position="1"/>
        <end position="22"/>
    </location>
</feature>
<keyword evidence="2" id="KW-0472">Membrane</keyword>